<proteinExistence type="predicted"/>
<comment type="caution">
    <text evidence="1">The sequence shown here is derived from an EMBL/GenBank/DDBJ whole genome shotgun (WGS) entry which is preliminary data.</text>
</comment>
<evidence type="ECO:0000313" key="1">
    <source>
        <dbReference type="EMBL" id="MFC4620077.1"/>
    </source>
</evidence>
<dbReference type="EMBL" id="JBHSFW010000015">
    <property type="protein sequence ID" value="MFC4620077.1"/>
    <property type="molecule type" value="Genomic_DNA"/>
</dbReference>
<organism evidence="1 2">
    <name type="scientific">Camelliibacillus cellulosilyticus</name>
    <dbReference type="NCBI Taxonomy" id="2174486"/>
    <lineage>
        <taxon>Bacteria</taxon>
        <taxon>Bacillati</taxon>
        <taxon>Bacillota</taxon>
        <taxon>Bacilli</taxon>
        <taxon>Bacillales</taxon>
        <taxon>Sporolactobacillaceae</taxon>
        <taxon>Camelliibacillus</taxon>
    </lineage>
</organism>
<keyword evidence="2" id="KW-1185">Reference proteome</keyword>
<dbReference type="RefSeq" id="WP_376847167.1">
    <property type="nucleotide sequence ID" value="NZ_JBHSFW010000015.1"/>
</dbReference>
<reference evidence="2" key="1">
    <citation type="journal article" date="2019" name="Int. J. Syst. Evol. Microbiol.">
        <title>The Global Catalogue of Microorganisms (GCM) 10K type strain sequencing project: providing services to taxonomists for standard genome sequencing and annotation.</title>
        <authorList>
            <consortium name="The Broad Institute Genomics Platform"/>
            <consortium name="The Broad Institute Genome Sequencing Center for Infectious Disease"/>
            <person name="Wu L."/>
            <person name="Ma J."/>
        </authorList>
    </citation>
    <scope>NUCLEOTIDE SEQUENCE [LARGE SCALE GENOMIC DNA]</scope>
    <source>
        <strain evidence="2">CGMCC 1.16306</strain>
    </source>
</reference>
<name>A0ABV9GPY9_9BACL</name>
<sequence>MAHFEHLTEQKLRDILLNFTLKSQTGVFIDVAHAVEDIKQQVIAAIDTNDE</sequence>
<protein>
    <submittedName>
        <fullName evidence="1">Uncharacterized protein</fullName>
    </submittedName>
</protein>
<evidence type="ECO:0000313" key="2">
    <source>
        <dbReference type="Proteomes" id="UP001596022"/>
    </source>
</evidence>
<accession>A0ABV9GPY9</accession>
<gene>
    <name evidence="1" type="ORF">ACFO4N_15295</name>
</gene>
<dbReference type="Proteomes" id="UP001596022">
    <property type="component" value="Unassembled WGS sequence"/>
</dbReference>